<evidence type="ECO:0000313" key="12">
    <source>
        <dbReference type="Proteomes" id="UP000192247"/>
    </source>
</evidence>
<evidence type="ECO:0000256" key="6">
    <source>
        <dbReference type="ARBA" id="ARBA00023136"/>
    </source>
</evidence>
<dbReference type="InterPro" id="IPR000337">
    <property type="entry name" value="GPCR_3"/>
</dbReference>
<evidence type="ECO:0000256" key="5">
    <source>
        <dbReference type="ARBA" id="ARBA00023040"/>
    </source>
</evidence>
<keyword evidence="12" id="KW-1185">Reference proteome</keyword>
<evidence type="ECO:0000256" key="7">
    <source>
        <dbReference type="ARBA" id="ARBA00023180"/>
    </source>
</evidence>
<proteinExistence type="predicted"/>
<dbReference type="InterPro" id="IPR017978">
    <property type="entry name" value="GPCR_3_C"/>
</dbReference>
<dbReference type="InterPro" id="IPR050726">
    <property type="entry name" value="mGluR"/>
</dbReference>
<evidence type="ECO:0000256" key="9">
    <source>
        <dbReference type="SAM" id="Phobius"/>
    </source>
</evidence>
<dbReference type="InterPro" id="IPR017979">
    <property type="entry name" value="GPCR_3_CS"/>
</dbReference>
<evidence type="ECO:0000256" key="8">
    <source>
        <dbReference type="ARBA" id="ARBA00023224"/>
    </source>
</evidence>
<feature type="domain" description="G-protein coupled receptors family 3 profile" evidence="10">
    <location>
        <begin position="38"/>
        <end position="257"/>
    </location>
</feature>
<dbReference type="PRINTS" id="PR00248">
    <property type="entry name" value="GPCRMGR"/>
</dbReference>
<keyword evidence="2" id="KW-1003">Cell membrane</keyword>
<reference evidence="11 12" key="1">
    <citation type="journal article" date="2017" name="Gigascience">
        <title>Draft genome of the honey bee ectoparasitic mite, Tropilaelaps mercedesae, is shaped by the parasitic life history.</title>
        <authorList>
            <person name="Dong X."/>
            <person name="Armstrong S.D."/>
            <person name="Xia D."/>
            <person name="Makepeace B.L."/>
            <person name="Darby A.C."/>
            <person name="Kadowaki T."/>
        </authorList>
    </citation>
    <scope>NUCLEOTIDE SEQUENCE [LARGE SCALE GENOMIC DNA]</scope>
    <source>
        <strain evidence="11">Wuxi-XJTLU</strain>
    </source>
</reference>
<keyword evidence="6 9" id="KW-0472">Membrane</keyword>
<keyword evidence="3 9" id="KW-0812">Transmembrane</keyword>
<feature type="non-terminal residue" evidence="11">
    <location>
        <position position="257"/>
    </location>
</feature>
<feature type="transmembrane region" description="Helical" evidence="9">
    <location>
        <begin position="76"/>
        <end position="97"/>
    </location>
</feature>
<dbReference type="CDD" id="cd15285">
    <property type="entry name" value="7tmC_mGluR_group1"/>
    <property type="match status" value="1"/>
</dbReference>
<dbReference type="Pfam" id="PF00003">
    <property type="entry name" value="7tm_3"/>
    <property type="match status" value="1"/>
</dbReference>
<protein>
    <submittedName>
        <fullName evidence="11">Metabotropic glutamate receptor 5-like</fullName>
    </submittedName>
</protein>
<evidence type="ECO:0000256" key="2">
    <source>
        <dbReference type="ARBA" id="ARBA00022475"/>
    </source>
</evidence>
<dbReference type="STRING" id="418985.A0A1V9X7A4"/>
<feature type="transmembrane region" description="Helical" evidence="9">
    <location>
        <begin position="40"/>
        <end position="61"/>
    </location>
</feature>
<comment type="caution">
    <text evidence="11">The sequence shown here is derived from an EMBL/GenBank/DDBJ whole genome shotgun (WGS) entry which is preliminary data.</text>
</comment>
<dbReference type="GO" id="GO:0005886">
    <property type="term" value="C:plasma membrane"/>
    <property type="evidence" value="ECO:0007669"/>
    <property type="project" value="UniProtKB-SubCell"/>
</dbReference>
<dbReference type="Proteomes" id="UP000192247">
    <property type="component" value="Unassembled WGS sequence"/>
</dbReference>
<dbReference type="PROSITE" id="PS00981">
    <property type="entry name" value="G_PROTEIN_RECEP_F3_3"/>
    <property type="match status" value="1"/>
</dbReference>
<dbReference type="GO" id="GO:0004930">
    <property type="term" value="F:G protein-coupled receptor activity"/>
    <property type="evidence" value="ECO:0007669"/>
    <property type="project" value="UniProtKB-KW"/>
</dbReference>
<keyword evidence="5" id="KW-0297">G-protein coupled receptor</keyword>
<evidence type="ECO:0000313" key="11">
    <source>
        <dbReference type="EMBL" id="OQR69162.1"/>
    </source>
</evidence>
<feature type="transmembrane region" description="Helical" evidence="9">
    <location>
        <begin position="193"/>
        <end position="218"/>
    </location>
</feature>
<sequence>MGPDEVASMSCSAYHRTAAWLSGCGVIPVEYIHWYDTDSMVAISISVCGIIATLTVMIIFIRHNNTPVVKSSTRELSYIIMVGMFACHSSAFFLISYPSVVTCSFTRVLPGLSFAMMYSALVTKTNRIARILAGSKKKIITKKPRFMSGFAQVVITLLLIGIEVGIIVTLMVFEPPDAKFDYPDLSRVKIVCNTTTLGIIAPLGFDFFLIAMCTVYAVKTRNVPENFNEAKFIGFTMYTTLVIWMAFVPIYFGSKHK</sequence>
<keyword evidence="4 9" id="KW-1133">Transmembrane helix</keyword>
<dbReference type="OrthoDB" id="425344at2759"/>
<evidence type="ECO:0000259" key="10">
    <source>
        <dbReference type="PROSITE" id="PS50259"/>
    </source>
</evidence>
<keyword evidence="7" id="KW-0325">Glycoprotein</keyword>
<dbReference type="InParanoid" id="A0A1V9X7A4"/>
<gene>
    <name evidence="11" type="ORF">BIW11_01897</name>
</gene>
<dbReference type="AlphaFoldDB" id="A0A1V9X7A4"/>
<keyword evidence="8" id="KW-0807">Transducer</keyword>
<feature type="transmembrane region" description="Helical" evidence="9">
    <location>
        <begin position="230"/>
        <end position="252"/>
    </location>
</feature>
<evidence type="ECO:0000256" key="4">
    <source>
        <dbReference type="ARBA" id="ARBA00022989"/>
    </source>
</evidence>
<accession>A0A1V9X7A4</accession>
<comment type="subcellular location">
    <subcellularLocation>
        <location evidence="1">Cell membrane</location>
        <topology evidence="1">Multi-pass membrane protein</topology>
    </subcellularLocation>
</comment>
<dbReference type="PROSITE" id="PS50259">
    <property type="entry name" value="G_PROTEIN_RECEP_F3_4"/>
    <property type="match status" value="1"/>
</dbReference>
<evidence type="ECO:0000256" key="3">
    <source>
        <dbReference type="ARBA" id="ARBA00022692"/>
    </source>
</evidence>
<feature type="transmembrane region" description="Helical" evidence="9">
    <location>
        <begin position="109"/>
        <end position="129"/>
    </location>
</feature>
<feature type="transmembrane region" description="Helical" evidence="9">
    <location>
        <begin position="150"/>
        <end position="173"/>
    </location>
</feature>
<dbReference type="PANTHER" id="PTHR24060">
    <property type="entry name" value="METABOTROPIC GLUTAMATE RECEPTOR"/>
    <property type="match status" value="1"/>
</dbReference>
<dbReference type="EMBL" id="MNPL01021997">
    <property type="protein sequence ID" value="OQR69162.1"/>
    <property type="molecule type" value="Genomic_DNA"/>
</dbReference>
<evidence type="ECO:0000256" key="1">
    <source>
        <dbReference type="ARBA" id="ARBA00004651"/>
    </source>
</evidence>
<keyword evidence="11" id="KW-0675">Receptor</keyword>
<organism evidence="11 12">
    <name type="scientific">Tropilaelaps mercedesae</name>
    <dbReference type="NCBI Taxonomy" id="418985"/>
    <lineage>
        <taxon>Eukaryota</taxon>
        <taxon>Metazoa</taxon>
        <taxon>Ecdysozoa</taxon>
        <taxon>Arthropoda</taxon>
        <taxon>Chelicerata</taxon>
        <taxon>Arachnida</taxon>
        <taxon>Acari</taxon>
        <taxon>Parasitiformes</taxon>
        <taxon>Mesostigmata</taxon>
        <taxon>Gamasina</taxon>
        <taxon>Dermanyssoidea</taxon>
        <taxon>Laelapidae</taxon>
        <taxon>Tropilaelaps</taxon>
    </lineage>
</organism>
<name>A0A1V9X7A4_9ACAR</name>